<feature type="compositionally biased region" description="Polar residues" evidence="1">
    <location>
        <begin position="65"/>
        <end position="81"/>
    </location>
</feature>
<dbReference type="EMBL" id="JARBJD010000002">
    <property type="protein sequence ID" value="KAK2964438.1"/>
    <property type="molecule type" value="Genomic_DNA"/>
</dbReference>
<feature type="region of interest" description="Disordered" evidence="1">
    <location>
        <begin position="49"/>
        <end position="81"/>
    </location>
</feature>
<sequence>MFKIVHPDLGGDSADDISWFPLFLPEEFVIPKPASALSIPRIARTFSPSTVTSFPRENSTRTTDRSQSFTLAKPQPSSSTLMGRLATARSNVMKEAVQTRSEDEKQARKEHLCGE</sequence>
<evidence type="ECO:0000256" key="1">
    <source>
        <dbReference type="SAM" id="MobiDB-lite"/>
    </source>
</evidence>
<evidence type="ECO:0000313" key="3">
    <source>
        <dbReference type="Proteomes" id="UP001281761"/>
    </source>
</evidence>
<protein>
    <submittedName>
        <fullName evidence="2">Uncharacterized protein</fullName>
    </submittedName>
</protein>
<evidence type="ECO:0000313" key="2">
    <source>
        <dbReference type="EMBL" id="KAK2964438.1"/>
    </source>
</evidence>
<gene>
    <name evidence="2" type="ORF">BLNAU_354</name>
</gene>
<accession>A0ABQ9YL07</accession>
<name>A0ABQ9YL07_9EUKA</name>
<feature type="compositionally biased region" description="Basic and acidic residues" evidence="1">
    <location>
        <begin position="100"/>
        <end position="115"/>
    </location>
</feature>
<reference evidence="2 3" key="1">
    <citation type="journal article" date="2022" name="bioRxiv">
        <title>Genomics of Preaxostyla Flagellates Illuminates Evolutionary Transitions and the Path Towards Mitochondrial Loss.</title>
        <authorList>
            <person name="Novak L.V.F."/>
            <person name="Treitli S.C."/>
            <person name="Pyrih J."/>
            <person name="Halakuc P."/>
            <person name="Pipaliya S.V."/>
            <person name="Vacek V."/>
            <person name="Brzon O."/>
            <person name="Soukal P."/>
            <person name="Eme L."/>
            <person name="Dacks J.B."/>
            <person name="Karnkowska A."/>
            <person name="Elias M."/>
            <person name="Hampl V."/>
        </authorList>
    </citation>
    <scope>NUCLEOTIDE SEQUENCE [LARGE SCALE GENOMIC DNA]</scope>
    <source>
        <strain evidence="2">NAU3</strain>
        <tissue evidence="2">Gut</tissue>
    </source>
</reference>
<comment type="caution">
    <text evidence="2">The sequence shown here is derived from an EMBL/GenBank/DDBJ whole genome shotgun (WGS) entry which is preliminary data.</text>
</comment>
<keyword evidence="3" id="KW-1185">Reference proteome</keyword>
<feature type="region of interest" description="Disordered" evidence="1">
    <location>
        <begin position="94"/>
        <end position="115"/>
    </location>
</feature>
<proteinExistence type="predicted"/>
<dbReference type="Proteomes" id="UP001281761">
    <property type="component" value="Unassembled WGS sequence"/>
</dbReference>
<organism evidence="2 3">
    <name type="scientific">Blattamonas nauphoetae</name>
    <dbReference type="NCBI Taxonomy" id="2049346"/>
    <lineage>
        <taxon>Eukaryota</taxon>
        <taxon>Metamonada</taxon>
        <taxon>Preaxostyla</taxon>
        <taxon>Oxymonadida</taxon>
        <taxon>Blattamonas</taxon>
    </lineage>
</organism>